<organism evidence="2 3">
    <name type="scientific">Faecalibacillus faecis</name>
    <dbReference type="NCBI Taxonomy" id="1982628"/>
    <lineage>
        <taxon>Bacteria</taxon>
        <taxon>Bacillati</taxon>
        <taxon>Bacillota</taxon>
        <taxon>Erysipelotrichia</taxon>
        <taxon>Erysipelotrichales</taxon>
        <taxon>Coprobacillaceae</taxon>
        <taxon>Faecalibacillus</taxon>
    </lineage>
</organism>
<dbReference type="EMBL" id="JAJDKZ010000012">
    <property type="protein sequence ID" value="MCB8610090.1"/>
    <property type="molecule type" value="Genomic_DNA"/>
</dbReference>
<gene>
    <name evidence="2" type="ORF">LJD69_05740</name>
</gene>
<dbReference type="RefSeq" id="WP_227279478.1">
    <property type="nucleotide sequence ID" value="NZ_JAJDKR010000011.1"/>
</dbReference>
<accession>A0AAW4VSJ5</accession>
<comment type="caution">
    <text evidence="2">The sequence shown here is derived from an EMBL/GenBank/DDBJ whole genome shotgun (WGS) entry which is preliminary data.</text>
</comment>
<sequence>MVQMNNKEKLFKDLIYALTLSGKIFGTFMAGVILGLYLDDILSTRPLMTLVFLILAFIEVMRILLKGGQS</sequence>
<dbReference type="Proteomes" id="UP001198439">
    <property type="component" value="Unassembled WGS sequence"/>
</dbReference>
<evidence type="ECO:0000256" key="1">
    <source>
        <dbReference type="SAM" id="Phobius"/>
    </source>
</evidence>
<dbReference type="AlphaFoldDB" id="A0AAW4VSJ5"/>
<reference evidence="2" key="1">
    <citation type="submission" date="2021-10" db="EMBL/GenBank/DDBJ databases">
        <title>Collection of gut derived symbiotic bacterial strains cultured from healthy donors.</title>
        <authorList>
            <person name="Lin H."/>
            <person name="Littmann E."/>
            <person name="Kohout C."/>
            <person name="Pamer E.G."/>
        </authorList>
    </citation>
    <scope>NUCLEOTIDE SEQUENCE</scope>
    <source>
        <strain evidence="2">DFI.4.48</strain>
    </source>
</reference>
<evidence type="ECO:0000313" key="2">
    <source>
        <dbReference type="EMBL" id="MCB8610090.1"/>
    </source>
</evidence>
<keyword evidence="1" id="KW-0472">Membrane</keyword>
<feature type="transmembrane region" description="Helical" evidence="1">
    <location>
        <begin position="14"/>
        <end position="38"/>
    </location>
</feature>
<proteinExistence type="predicted"/>
<keyword evidence="1" id="KW-1133">Transmembrane helix</keyword>
<keyword evidence="1" id="KW-0812">Transmembrane</keyword>
<name>A0AAW4VSJ5_9FIRM</name>
<evidence type="ECO:0008006" key="4">
    <source>
        <dbReference type="Google" id="ProtNLM"/>
    </source>
</evidence>
<evidence type="ECO:0000313" key="3">
    <source>
        <dbReference type="Proteomes" id="UP001198439"/>
    </source>
</evidence>
<feature type="transmembrane region" description="Helical" evidence="1">
    <location>
        <begin position="44"/>
        <end position="65"/>
    </location>
</feature>
<protein>
    <recommendedName>
        <fullName evidence="4">AtpZ/AtpI family protein</fullName>
    </recommendedName>
</protein>